<evidence type="ECO:0000256" key="1">
    <source>
        <dbReference type="ARBA" id="ARBA00022649"/>
    </source>
</evidence>
<dbReference type="AlphaFoldDB" id="A0A150R3E1"/>
<protein>
    <recommendedName>
        <fullName evidence="4">Plasmid stabilization protein</fullName>
    </recommendedName>
</protein>
<name>A0A150R3E1_SORCE</name>
<reference evidence="2 3" key="1">
    <citation type="submission" date="2014-02" db="EMBL/GenBank/DDBJ databases">
        <title>The small core and large imbalanced accessory genome model reveals a collaborative survival strategy of Sorangium cellulosum strains in nature.</title>
        <authorList>
            <person name="Han K."/>
            <person name="Peng R."/>
            <person name="Blom J."/>
            <person name="Li Y.-Z."/>
        </authorList>
    </citation>
    <scope>NUCLEOTIDE SEQUENCE [LARGE SCALE GENOMIC DNA]</scope>
    <source>
        <strain evidence="2 3">So0011-07</strain>
    </source>
</reference>
<dbReference type="Proteomes" id="UP000075635">
    <property type="component" value="Unassembled WGS sequence"/>
</dbReference>
<evidence type="ECO:0000313" key="2">
    <source>
        <dbReference type="EMBL" id="KYF74777.1"/>
    </source>
</evidence>
<keyword evidence="1" id="KW-1277">Toxin-antitoxin system</keyword>
<evidence type="ECO:0008006" key="4">
    <source>
        <dbReference type="Google" id="ProtNLM"/>
    </source>
</evidence>
<dbReference type="InterPro" id="IPR007712">
    <property type="entry name" value="RelE/ParE_toxin"/>
</dbReference>
<comment type="caution">
    <text evidence="2">The sequence shown here is derived from an EMBL/GenBank/DDBJ whole genome shotgun (WGS) entry which is preliminary data.</text>
</comment>
<organism evidence="2 3">
    <name type="scientific">Sorangium cellulosum</name>
    <name type="common">Polyangium cellulosum</name>
    <dbReference type="NCBI Taxonomy" id="56"/>
    <lineage>
        <taxon>Bacteria</taxon>
        <taxon>Pseudomonadati</taxon>
        <taxon>Myxococcota</taxon>
        <taxon>Polyangia</taxon>
        <taxon>Polyangiales</taxon>
        <taxon>Polyangiaceae</taxon>
        <taxon>Sorangium</taxon>
    </lineage>
</organism>
<proteinExistence type="predicted"/>
<dbReference type="InterPro" id="IPR035093">
    <property type="entry name" value="RelE/ParE_toxin_dom_sf"/>
</dbReference>
<dbReference type="Gene3D" id="3.30.2310.20">
    <property type="entry name" value="RelE-like"/>
    <property type="match status" value="1"/>
</dbReference>
<accession>A0A150R3E1</accession>
<dbReference type="EMBL" id="JEMB01003217">
    <property type="protein sequence ID" value="KYF74777.1"/>
    <property type="molecule type" value="Genomic_DNA"/>
</dbReference>
<evidence type="ECO:0000313" key="3">
    <source>
        <dbReference type="Proteomes" id="UP000075635"/>
    </source>
</evidence>
<gene>
    <name evidence="2" type="ORF">BE17_20015</name>
</gene>
<dbReference type="Pfam" id="PF05016">
    <property type="entry name" value="ParE_toxin"/>
    <property type="match status" value="1"/>
</dbReference>
<sequence length="100" mass="11507">MRIVVLDEADTELTAAAEWYEQEREGLGDDLLAEADRVLNAIAAGPTTWPLVPGSKIVRRFLFTRFPYVAYFVIRDEHVLVLAFGHTSRRPGYWRSRLKE</sequence>